<dbReference type="AlphaFoldDB" id="A0AAD3YJU4"/>
<dbReference type="EMBL" id="DACTUL010000008">
    <property type="protein sequence ID" value="HAT6343656.1"/>
    <property type="molecule type" value="Genomic_DNA"/>
</dbReference>
<feature type="chain" id="PRO_5042235973" evidence="1">
    <location>
        <begin position="19"/>
        <end position="262"/>
    </location>
</feature>
<protein>
    <submittedName>
        <fullName evidence="2">DUF1460 domain-containing protein</fullName>
    </submittedName>
</protein>
<dbReference type="InterPro" id="IPR010846">
    <property type="entry name" value="AmiA-like"/>
</dbReference>
<dbReference type="Proteomes" id="UP000859505">
    <property type="component" value="Unassembled WGS sequence"/>
</dbReference>
<evidence type="ECO:0000313" key="3">
    <source>
        <dbReference type="Proteomes" id="UP000859505"/>
    </source>
</evidence>
<dbReference type="InterPro" id="IPR038765">
    <property type="entry name" value="Papain-like_cys_pep_sf"/>
</dbReference>
<dbReference type="RefSeq" id="WP_270798652.1">
    <property type="nucleotide sequence ID" value="NZ_JBGWYK010000003.1"/>
</dbReference>
<gene>
    <name evidence="2" type="ORF">JAJ28_001367</name>
</gene>
<comment type="caution">
    <text evidence="2">The sequence shown here is derived from an EMBL/GenBank/DDBJ whole genome shotgun (WGS) entry which is preliminary data.</text>
</comment>
<dbReference type="Pfam" id="PF07313">
    <property type="entry name" value="AmiA-like"/>
    <property type="match status" value="1"/>
</dbReference>
<organism evidence="2 3">
    <name type="scientific">Aeromonas hydrophila</name>
    <dbReference type="NCBI Taxonomy" id="644"/>
    <lineage>
        <taxon>Bacteria</taxon>
        <taxon>Pseudomonadati</taxon>
        <taxon>Pseudomonadota</taxon>
        <taxon>Gammaproteobacteria</taxon>
        <taxon>Aeromonadales</taxon>
        <taxon>Aeromonadaceae</taxon>
        <taxon>Aeromonas</taxon>
    </lineage>
</organism>
<keyword evidence="1" id="KW-0732">Signal</keyword>
<reference evidence="2" key="2">
    <citation type="submission" date="2020-01" db="EMBL/GenBank/DDBJ databases">
        <authorList>
            <consortium name="NCBI Pathogen Detection Project"/>
        </authorList>
    </citation>
    <scope>NUCLEOTIDE SEQUENCE</scope>
    <source>
        <strain evidence="2">OLC2673_Aeromonas</strain>
    </source>
</reference>
<dbReference type="Gene3D" id="1.10.3670.10">
    <property type="entry name" value="Putative xylanase like domain"/>
    <property type="match status" value="1"/>
</dbReference>
<proteinExistence type="predicted"/>
<dbReference type="Gene3D" id="2.30.260.10">
    <property type="entry name" value="putative xylanase like domain"/>
    <property type="match status" value="1"/>
</dbReference>
<feature type="signal peptide" evidence="1">
    <location>
        <begin position="1"/>
        <end position="18"/>
    </location>
</feature>
<reference evidence="2" key="1">
    <citation type="journal article" date="2018" name="Genome Biol.">
        <title>SKESA: strategic k-mer extension for scrupulous assemblies.</title>
        <authorList>
            <person name="Souvorov A."/>
            <person name="Agarwala R."/>
            <person name="Lipman D.J."/>
        </authorList>
    </citation>
    <scope>NUCLEOTIDE SEQUENCE</scope>
    <source>
        <strain evidence="2">OLC2673_Aeromonas</strain>
    </source>
</reference>
<sequence>MMRLTSVALLLFAGAAVAGKERNLDFYNIEEPQLIELFARPQGSPGQSIRDFSGLFLGNPYVANRLVGSNDTQEQLVVDFGELDCFTYLDYVESLRRATSVHHFIENVMHTRYVNGEVNYLTRKHFFSDWVHGDNRVSDVTHLVGGAVVTTAKQLNQKADGGHYIPGLGVTARDITYIPSASIDENTLSLLEEGDYIGIYTDLAGLDVTHTGIFIRGENGPVLRNASSLSSNMQVVDSPFLEYVQNKPGILVYRAQAEGESS</sequence>
<dbReference type="SUPFAM" id="SSF54001">
    <property type="entry name" value="Cysteine proteinases"/>
    <property type="match status" value="1"/>
</dbReference>
<name>A0AAD3YJU4_AERHY</name>
<evidence type="ECO:0000256" key="1">
    <source>
        <dbReference type="SAM" id="SignalP"/>
    </source>
</evidence>
<evidence type="ECO:0000313" key="2">
    <source>
        <dbReference type="EMBL" id="HAT6343656.1"/>
    </source>
</evidence>
<accession>A0AAD3YJU4</accession>